<dbReference type="AlphaFoldDB" id="A0AAV6W3B5"/>
<name>A0AAV6W3B5_9LAMI</name>
<evidence type="ECO:0000313" key="2">
    <source>
        <dbReference type="Proteomes" id="UP000826271"/>
    </source>
</evidence>
<accession>A0AAV6W3B5</accession>
<evidence type="ECO:0000313" key="1">
    <source>
        <dbReference type="EMBL" id="KAG8362825.1"/>
    </source>
</evidence>
<gene>
    <name evidence="1" type="ORF">BUALT_BualtUnG0033600</name>
</gene>
<dbReference type="EMBL" id="WHWC01000270">
    <property type="protein sequence ID" value="KAG8362825.1"/>
    <property type="molecule type" value="Genomic_DNA"/>
</dbReference>
<keyword evidence="2" id="KW-1185">Reference proteome</keyword>
<sequence>MEGANNKNFNNNHGQRHSARDAYEVYELEHMLHTVDKVPSYYNHAKPHSPEKENIDDEAEEFIELKHEKFKLSKWTSTNGY</sequence>
<protein>
    <submittedName>
        <fullName evidence="1">Uncharacterized protein</fullName>
    </submittedName>
</protein>
<organism evidence="1 2">
    <name type="scientific">Buddleja alternifolia</name>
    <dbReference type="NCBI Taxonomy" id="168488"/>
    <lineage>
        <taxon>Eukaryota</taxon>
        <taxon>Viridiplantae</taxon>
        <taxon>Streptophyta</taxon>
        <taxon>Embryophyta</taxon>
        <taxon>Tracheophyta</taxon>
        <taxon>Spermatophyta</taxon>
        <taxon>Magnoliopsida</taxon>
        <taxon>eudicotyledons</taxon>
        <taxon>Gunneridae</taxon>
        <taxon>Pentapetalae</taxon>
        <taxon>asterids</taxon>
        <taxon>lamiids</taxon>
        <taxon>Lamiales</taxon>
        <taxon>Scrophulariaceae</taxon>
        <taxon>Buddlejeae</taxon>
        <taxon>Buddleja</taxon>
    </lineage>
</organism>
<reference evidence="1" key="1">
    <citation type="submission" date="2019-10" db="EMBL/GenBank/DDBJ databases">
        <authorList>
            <person name="Zhang R."/>
            <person name="Pan Y."/>
            <person name="Wang J."/>
            <person name="Ma R."/>
            <person name="Yu S."/>
        </authorList>
    </citation>
    <scope>NUCLEOTIDE SEQUENCE</scope>
    <source>
        <strain evidence="1">LA-IB0</strain>
        <tissue evidence="1">Leaf</tissue>
    </source>
</reference>
<proteinExistence type="predicted"/>
<dbReference type="Proteomes" id="UP000826271">
    <property type="component" value="Unassembled WGS sequence"/>
</dbReference>
<comment type="caution">
    <text evidence="1">The sequence shown here is derived from an EMBL/GenBank/DDBJ whole genome shotgun (WGS) entry which is preliminary data.</text>
</comment>